<dbReference type="GO" id="GO:0009036">
    <property type="term" value="F:type II site-specific deoxyribonuclease activity"/>
    <property type="evidence" value="ECO:0007669"/>
    <property type="project" value="InterPro"/>
</dbReference>
<dbReference type="InterPro" id="IPR011335">
    <property type="entry name" value="Restrct_endonuc-II-like"/>
</dbReference>
<dbReference type="GO" id="GO:0009307">
    <property type="term" value="P:DNA restriction-modification system"/>
    <property type="evidence" value="ECO:0007669"/>
    <property type="project" value="InterPro"/>
</dbReference>
<sequence length="284" mass="31682">MDPKFARTLCGYRAGTALPSTSDKGDVNSIRWGRAMFDALGVAHATPEISDVGTALEVAVVEDLRARRPDLIVDRSRIATDFDQYRHLSQLKNYMSSFHDDLDRIEMAIAETKQLDTSKSVTALRRQLNTIRNHAASNRGFFCALKENLAEESMLRTDIAVTSPRSGQRLLVALSSKWSLRTDRAQDCVSQGSKLVSLRRGHMPHFAVITMEPRPSMLRLLTDGSGSVDCVYHVAFGALKTAANSLSKQSIPRMPEQLDLLDRMIKQNRIRPFSALLDEINLLP</sequence>
<accession>A0A1G8M612</accession>
<dbReference type="OrthoDB" id="5504137at2"/>
<reference evidence="1 2" key="1">
    <citation type="submission" date="2016-10" db="EMBL/GenBank/DDBJ databases">
        <authorList>
            <person name="de Groot N.N."/>
        </authorList>
    </citation>
    <scope>NUCLEOTIDE SEQUENCE [LARGE SCALE GENOMIC DNA]</scope>
    <source>
        <strain evidence="1 2">DSM 44892</strain>
    </source>
</reference>
<dbReference type="InterPro" id="IPR037083">
    <property type="entry name" value="NgoMIV_sf"/>
</dbReference>
<dbReference type="Proteomes" id="UP000183263">
    <property type="component" value="Unassembled WGS sequence"/>
</dbReference>
<dbReference type="Pfam" id="PF09015">
    <property type="entry name" value="NgoMIV_restric"/>
    <property type="match status" value="1"/>
</dbReference>
<gene>
    <name evidence="1" type="ORF">SAMN05444695_109117</name>
</gene>
<proteinExistence type="predicted"/>
<name>A0A1G8M612_9NOCA</name>
<organism evidence="1 2">
    <name type="scientific">Rhodococcus triatomae</name>
    <dbReference type="NCBI Taxonomy" id="300028"/>
    <lineage>
        <taxon>Bacteria</taxon>
        <taxon>Bacillati</taxon>
        <taxon>Actinomycetota</taxon>
        <taxon>Actinomycetes</taxon>
        <taxon>Mycobacteriales</taxon>
        <taxon>Nocardiaceae</taxon>
        <taxon>Rhodococcus</taxon>
    </lineage>
</organism>
<protein>
    <submittedName>
        <fullName evidence="1">NgoMIV restriction enzyme</fullName>
    </submittedName>
</protein>
<dbReference type="Gene3D" id="3.40.50.10010">
    <property type="entry name" value="Type-2 restriction enzyme NgoMIV"/>
    <property type="match status" value="1"/>
</dbReference>
<dbReference type="InterPro" id="IPR015105">
    <property type="entry name" value="NgoMIV"/>
</dbReference>
<dbReference type="AlphaFoldDB" id="A0A1G8M612"/>
<dbReference type="EMBL" id="FNDN01000009">
    <property type="protein sequence ID" value="SDI63378.1"/>
    <property type="molecule type" value="Genomic_DNA"/>
</dbReference>
<dbReference type="SUPFAM" id="SSF52980">
    <property type="entry name" value="Restriction endonuclease-like"/>
    <property type="match status" value="1"/>
</dbReference>
<keyword evidence="2" id="KW-1185">Reference proteome</keyword>
<dbReference type="CDD" id="cd22340">
    <property type="entry name" value="NgoMIV-like"/>
    <property type="match status" value="1"/>
</dbReference>
<evidence type="ECO:0000313" key="2">
    <source>
        <dbReference type="Proteomes" id="UP000183263"/>
    </source>
</evidence>
<evidence type="ECO:0000313" key="1">
    <source>
        <dbReference type="EMBL" id="SDI63378.1"/>
    </source>
</evidence>
<dbReference type="RefSeq" id="WP_072736853.1">
    <property type="nucleotide sequence ID" value="NZ_CP048813.1"/>
</dbReference>